<dbReference type="RefSeq" id="WP_182808804.1">
    <property type="nucleotide sequence ID" value="NZ_JACJFM010000011.1"/>
</dbReference>
<evidence type="ECO:0000256" key="2">
    <source>
        <dbReference type="ARBA" id="ARBA00022448"/>
    </source>
</evidence>
<feature type="domain" description="Major facilitator superfamily associated" evidence="9">
    <location>
        <begin position="5"/>
        <end position="362"/>
    </location>
</feature>
<feature type="transmembrane region" description="Helical" evidence="8">
    <location>
        <begin position="40"/>
        <end position="61"/>
    </location>
</feature>
<feature type="transmembrane region" description="Helical" evidence="8">
    <location>
        <begin position="92"/>
        <end position="110"/>
    </location>
</feature>
<keyword evidence="3" id="KW-1003">Cell membrane</keyword>
<dbReference type="InterPro" id="IPR024989">
    <property type="entry name" value="MFS_assoc_dom"/>
</dbReference>
<feature type="transmembrane region" description="Helical" evidence="8">
    <location>
        <begin position="267"/>
        <end position="286"/>
    </location>
</feature>
<reference evidence="10 11" key="1">
    <citation type="submission" date="2020-08" db="EMBL/GenBank/DDBJ databases">
        <title>Oceanospirillum sp. nov. isolated from marine sediment.</title>
        <authorList>
            <person name="Ji X."/>
        </authorList>
    </citation>
    <scope>NUCLEOTIDE SEQUENCE [LARGE SCALE GENOMIC DNA]</scope>
    <source>
        <strain evidence="10 11">D5</strain>
    </source>
</reference>
<feature type="transmembrane region" description="Helical" evidence="8">
    <location>
        <begin position="12"/>
        <end position="28"/>
    </location>
</feature>
<dbReference type="GO" id="GO:0005886">
    <property type="term" value="C:plasma membrane"/>
    <property type="evidence" value="ECO:0007669"/>
    <property type="project" value="UniProtKB-SubCell"/>
</dbReference>
<keyword evidence="6 8" id="KW-1133">Transmembrane helix</keyword>
<sequence>MTTSYWSLSSVYFFYFAVLGAISPYWSVYLQSSGFDAEEIGSLMAIFIATKLLAPNVWSYIADRSGKYYQVMLFGAVLTPVAFTLVWLLQGFWGMVMAMVAFSFFWNAILPQYEVITLSAIKGREEEYSKIRLWGSVGFIITVAGLGWWLDFSPVSTLPVAILIIMLMMAVVSGTLSVPNKSHRLVDSTGSVSFFRLLRQPRVLCFFLAVMLMQMSHGPYYTFFSIFMEQHGYSRTATGFLWALGVLAEVLLFLIMHRLLRAYRAEVLLLISLVLGSIRWLATGLFPDSLMVILLAQCLHAATFGCFHATCIALVHNLFPGKYAGQGQALYSSIGFGIGGAIGAWGSGLIWQHFSPVTCFLFASVTVGIAALFVAFTLSRHRRFWAAEW</sequence>
<dbReference type="NCBIfam" id="NF037955">
    <property type="entry name" value="mfs"/>
    <property type="match status" value="1"/>
</dbReference>
<evidence type="ECO:0000313" key="10">
    <source>
        <dbReference type="EMBL" id="MBB1487023.1"/>
    </source>
</evidence>
<dbReference type="AlphaFoldDB" id="A0A839INH1"/>
<keyword evidence="5 8" id="KW-0812">Transmembrane</keyword>
<feature type="transmembrane region" description="Helical" evidence="8">
    <location>
        <begin position="68"/>
        <end position="86"/>
    </location>
</feature>
<feature type="transmembrane region" description="Helical" evidence="8">
    <location>
        <begin position="131"/>
        <end position="150"/>
    </location>
</feature>
<dbReference type="EMBL" id="JACJFM010000011">
    <property type="protein sequence ID" value="MBB1487023.1"/>
    <property type="molecule type" value="Genomic_DNA"/>
</dbReference>
<dbReference type="GO" id="GO:0015528">
    <property type="term" value="F:lactose:proton symporter activity"/>
    <property type="evidence" value="ECO:0007669"/>
    <property type="project" value="TreeGrafter"/>
</dbReference>
<evidence type="ECO:0000259" key="9">
    <source>
        <dbReference type="Pfam" id="PF12832"/>
    </source>
</evidence>
<dbReference type="Proteomes" id="UP000565262">
    <property type="component" value="Unassembled WGS sequence"/>
</dbReference>
<feature type="transmembrane region" description="Helical" evidence="8">
    <location>
        <begin position="330"/>
        <end position="354"/>
    </location>
</feature>
<dbReference type="InterPro" id="IPR026032">
    <property type="entry name" value="HcaT-like"/>
</dbReference>
<accession>A0A839INH1</accession>
<keyword evidence="7 8" id="KW-0472">Membrane</keyword>
<evidence type="ECO:0000313" key="11">
    <source>
        <dbReference type="Proteomes" id="UP000565262"/>
    </source>
</evidence>
<comment type="caution">
    <text evidence="10">The sequence shown here is derived from an EMBL/GenBank/DDBJ whole genome shotgun (WGS) entry which is preliminary data.</text>
</comment>
<dbReference type="SUPFAM" id="SSF103473">
    <property type="entry name" value="MFS general substrate transporter"/>
    <property type="match status" value="1"/>
</dbReference>
<dbReference type="PANTHER" id="PTHR23522:SF10">
    <property type="entry name" value="3-PHENYLPROPIONIC ACID TRANSPORTER-RELATED"/>
    <property type="match status" value="1"/>
</dbReference>
<evidence type="ECO:0000256" key="6">
    <source>
        <dbReference type="ARBA" id="ARBA00022989"/>
    </source>
</evidence>
<feature type="transmembrane region" description="Helical" evidence="8">
    <location>
        <begin position="203"/>
        <end position="228"/>
    </location>
</feature>
<organism evidence="10 11">
    <name type="scientific">Oceanospirillum sediminis</name>
    <dbReference type="NCBI Taxonomy" id="2760088"/>
    <lineage>
        <taxon>Bacteria</taxon>
        <taxon>Pseudomonadati</taxon>
        <taxon>Pseudomonadota</taxon>
        <taxon>Gammaproteobacteria</taxon>
        <taxon>Oceanospirillales</taxon>
        <taxon>Oceanospirillaceae</taxon>
        <taxon>Oceanospirillum</taxon>
    </lineage>
</organism>
<evidence type="ECO:0000256" key="4">
    <source>
        <dbReference type="ARBA" id="ARBA00022519"/>
    </source>
</evidence>
<dbReference type="Pfam" id="PF12832">
    <property type="entry name" value="MFS_1_like"/>
    <property type="match status" value="1"/>
</dbReference>
<evidence type="ECO:0000256" key="8">
    <source>
        <dbReference type="SAM" id="Phobius"/>
    </source>
</evidence>
<feature type="transmembrane region" description="Helical" evidence="8">
    <location>
        <begin position="292"/>
        <end position="318"/>
    </location>
</feature>
<protein>
    <submittedName>
        <fullName evidence="10">MFS transporter</fullName>
    </submittedName>
</protein>
<dbReference type="PANTHER" id="PTHR23522">
    <property type="entry name" value="BLL5896 PROTEIN"/>
    <property type="match status" value="1"/>
</dbReference>
<evidence type="ECO:0000256" key="7">
    <source>
        <dbReference type="ARBA" id="ARBA00023136"/>
    </source>
</evidence>
<gene>
    <name evidence="10" type="ORF">H4O21_10410</name>
</gene>
<feature type="transmembrane region" description="Helical" evidence="8">
    <location>
        <begin position="360"/>
        <end position="378"/>
    </location>
</feature>
<evidence type="ECO:0000256" key="5">
    <source>
        <dbReference type="ARBA" id="ARBA00022692"/>
    </source>
</evidence>
<keyword evidence="4" id="KW-0997">Cell inner membrane</keyword>
<keyword evidence="2" id="KW-0813">Transport</keyword>
<feature type="transmembrane region" description="Helical" evidence="8">
    <location>
        <begin position="156"/>
        <end position="178"/>
    </location>
</feature>
<keyword evidence="11" id="KW-1185">Reference proteome</keyword>
<comment type="subcellular location">
    <subcellularLocation>
        <location evidence="1">Cell inner membrane</location>
        <topology evidence="1">Multi-pass membrane protein</topology>
    </subcellularLocation>
</comment>
<feature type="transmembrane region" description="Helical" evidence="8">
    <location>
        <begin position="240"/>
        <end position="260"/>
    </location>
</feature>
<dbReference type="PIRSF" id="PIRSF004925">
    <property type="entry name" value="HcaT"/>
    <property type="match status" value="1"/>
</dbReference>
<dbReference type="GO" id="GO:0030395">
    <property type="term" value="F:lactose binding"/>
    <property type="evidence" value="ECO:0007669"/>
    <property type="project" value="TreeGrafter"/>
</dbReference>
<name>A0A839INH1_9GAMM</name>
<dbReference type="Gene3D" id="1.20.1250.20">
    <property type="entry name" value="MFS general substrate transporter like domains"/>
    <property type="match status" value="2"/>
</dbReference>
<dbReference type="InterPro" id="IPR036259">
    <property type="entry name" value="MFS_trans_sf"/>
</dbReference>
<proteinExistence type="predicted"/>
<evidence type="ECO:0000256" key="1">
    <source>
        <dbReference type="ARBA" id="ARBA00004429"/>
    </source>
</evidence>
<evidence type="ECO:0000256" key="3">
    <source>
        <dbReference type="ARBA" id="ARBA00022475"/>
    </source>
</evidence>